<sequence length="487" mass="48888">MKRTTLSLFAAAAALAAVTGAATLNAPAGKGGHTPHTAPRRLPVQQSALLCPAPAASDVADTVYTSFTPAGQGTGKGTAALVPAASAKQTAPGGKPVLAPQQPGRVYTTETDSSDAPALLGTADGRLAPGWTVQQTTVISAGIGRGLHGLSCSSPGTSFWFPGAGIAKGRQDYVHLTNPDTAPAVVDLALYGKDGQVKAPSGEGITVPPRSTVPVLLSALADGPADGLTVHAMARSGRVAAALQTADEKTGGDWLPPVADPGRQLVLPGIPADATSVRLVLFAPGSQDSDVKLRLAGTNGSFTPAGHESLHIKSGMTTIAELGGITRGEAGSLLLTADEDSGPVVAALRVTRGKEDKQETAYIPATAPVEIRGTVADNRPKGTTLALTAPAEAVQVKVTATGESGSAARSYTVKAGTTLAVEPPQPAGGKGAYALTVEKVSGGPLYASRMLALPKDGIPMFTIQPVPDDRSTVAVPAASPDLSVLGH</sequence>
<dbReference type="Pfam" id="PF18986">
    <property type="entry name" value="DUF5719"/>
    <property type="match status" value="1"/>
</dbReference>
<feature type="region of interest" description="Disordered" evidence="1">
    <location>
        <begin position="85"/>
        <end position="116"/>
    </location>
</feature>
<reference evidence="3 4" key="1">
    <citation type="submission" date="2024-06" db="EMBL/GenBank/DDBJ databases">
        <title>The Natural Products Discovery Center: Release of the First 8490 Sequenced Strains for Exploring Actinobacteria Biosynthetic Diversity.</title>
        <authorList>
            <person name="Kalkreuter E."/>
            <person name="Kautsar S.A."/>
            <person name="Yang D."/>
            <person name="Bader C.D."/>
            <person name="Teijaro C.N."/>
            <person name="Fluegel L."/>
            <person name="Davis C.M."/>
            <person name="Simpson J.R."/>
            <person name="Lauterbach L."/>
            <person name="Steele A.D."/>
            <person name="Gui C."/>
            <person name="Meng S."/>
            <person name="Li G."/>
            <person name="Viehrig K."/>
            <person name="Ye F."/>
            <person name="Su P."/>
            <person name="Kiefer A.F."/>
            <person name="Nichols A."/>
            <person name="Cepeda A.J."/>
            <person name="Yan W."/>
            <person name="Fan B."/>
            <person name="Jiang Y."/>
            <person name="Adhikari A."/>
            <person name="Zheng C.-J."/>
            <person name="Schuster L."/>
            <person name="Cowan T.M."/>
            <person name="Smanski M.J."/>
            <person name="Chevrette M.G."/>
            <person name="De Carvalho L.P.S."/>
            <person name="Shen B."/>
        </authorList>
    </citation>
    <scope>NUCLEOTIDE SEQUENCE [LARGE SCALE GENOMIC DNA]</scope>
    <source>
        <strain evidence="3 4">NPDC052347</strain>
    </source>
</reference>
<dbReference type="EMBL" id="JBFAUK010000022">
    <property type="protein sequence ID" value="MEV5509615.1"/>
    <property type="molecule type" value="Genomic_DNA"/>
</dbReference>
<dbReference type="RefSeq" id="WP_109281406.1">
    <property type="nucleotide sequence ID" value="NZ_JBFAUK010000022.1"/>
</dbReference>
<keyword evidence="4" id="KW-1185">Reference proteome</keyword>
<comment type="caution">
    <text evidence="3">The sequence shown here is derived from an EMBL/GenBank/DDBJ whole genome shotgun (WGS) entry which is preliminary data.</text>
</comment>
<dbReference type="InterPro" id="IPR043777">
    <property type="entry name" value="DUF5719"/>
</dbReference>
<feature type="signal peptide" evidence="2">
    <location>
        <begin position="1"/>
        <end position="21"/>
    </location>
</feature>
<evidence type="ECO:0000313" key="4">
    <source>
        <dbReference type="Proteomes" id="UP001552594"/>
    </source>
</evidence>
<evidence type="ECO:0000313" key="3">
    <source>
        <dbReference type="EMBL" id="MEV5509615.1"/>
    </source>
</evidence>
<protein>
    <submittedName>
        <fullName evidence="3">DUF5719 family protein</fullName>
    </submittedName>
</protein>
<gene>
    <name evidence="3" type="ORF">AB0L16_24800</name>
</gene>
<keyword evidence="2" id="KW-0732">Signal</keyword>
<evidence type="ECO:0000256" key="2">
    <source>
        <dbReference type="SAM" id="SignalP"/>
    </source>
</evidence>
<feature type="chain" id="PRO_5045335798" evidence="2">
    <location>
        <begin position="22"/>
        <end position="487"/>
    </location>
</feature>
<organism evidence="3 4">
    <name type="scientific">Streptomyces orinoci</name>
    <name type="common">Streptoverticillium orinoci</name>
    <dbReference type="NCBI Taxonomy" id="67339"/>
    <lineage>
        <taxon>Bacteria</taxon>
        <taxon>Bacillati</taxon>
        <taxon>Actinomycetota</taxon>
        <taxon>Actinomycetes</taxon>
        <taxon>Kitasatosporales</taxon>
        <taxon>Streptomycetaceae</taxon>
        <taxon>Streptomyces</taxon>
    </lineage>
</organism>
<dbReference type="Proteomes" id="UP001552594">
    <property type="component" value="Unassembled WGS sequence"/>
</dbReference>
<evidence type="ECO:0000256" key="1">
    <source>
        <dbReference type="SAM" id="MobiDB-lite"/>
    </source>
</evidence>
<name>A0ABV3K3A7_STRON</name>
<accession>A0ABV3K3A7</accession>
<proteinExistence type="predicted"/>